<keyword evidence="2" id="KW-1133">Transmembrane helix</keyword>
<dbReference type="PANTHER" id="PTHR42736">
    <property type="entry name" value="PROTEIN-GLUTAMINE GAMMA-GLUTAMYLTRANSFERASE"/>
    <property type="match status" value="1"/>
</dbReference>
<feature type="transmembrane region" description="Helical" evidence="2">
    <location>
        <begin position="146"/>
        <end position="163"/>
    </location>
</feature>
<feature type="transmembrane region" description="Helical" evidence="2">
    <location>
        <begin position="12"/>
        <end position="36"/>
    </location>
</feature>
<dbReference type="InterPro" id="IPR052901">
    <property type="entry name" value="Bact_TGase-like"/>
</dbReference>
<feature type="transmembrane region" description="Helical" evidence="2">
    <location>
        <begin position="169"/>
        <end position="188"/>
    </location>
</feature>
<feature type="transmembrane region" description="Helical" evidence="2">
    <location>
        <begin position="200"/>
        <end position="220"/>
    </location>
</feature>
<dbReference type="Pfam" id="PF13559">
    <property type="entry name" value="DUF4129"/>
    <property type="match status" value="1"/>
</dbReference>
<dbReference type="SMART" id="SM00460">
    <property type="entry name" value="TGc"/>
    <property type="match status" value="1"/>
</dbReference>
<dbReference type="AlphaFoldDB" id="A0A2P5P894"/>
<dbReference type="PANTHER" id="PTHR42736:SF1">
    <property type="entry name" value="PROTEIN-GLUTAMINE GAMMA-GLUTAMYLTRANSFERASE"/>
    <property type="match status" value="1"/>
</dbReference>
<gene>
    <name evidence="4" type="ORF">JP09_001125</name>
</gene>
<evidence type="ECO:0000313" key="4">
    <source>
        <dbReference type="EMBL" id="PPD58518.1"/>
    </source>
</evidence>
<dbReference type="Proteomes" id="UP000235653">
    <property type="component" value="Unassembled WGS sequence"/>
</dbReference>
<dbReference type="EMBL" id="JQAN02000006">
    <property type="protein sequence ID" value="PPD58518.1"/>
    <property type="molecule type" value="Genomic_DNA"/>
</dbReference>
<feature type="transmembrane region" description="Helical" evidence="2">
    <location>
        <begin position="118"/>
        <end position="139"/>
    </location>
</feature>
<feature type="domain" description="Transglutaminase-like" evidence="3">
    <location>
        <begin position="479"/>
        <end position="550"/>
    </location>
</feature>
<name>A0A2P5P894_9CHLR</name>
<feature type="transmembrane region" description="Helical" evidence="2">
    <location>
        <begin position="48"/>
        <end position="66"/>
    </location>
</feature>
<dbReference type="InterPro" id="IPR002931">
    <property type="entry name" value="Transglutaminase-like"/>
</dbReference>
<dbReference type="OrthoDB" id="9804872at2"/>
<keyword evidence="5" id="KW-1185">Reference proteome</keyword>
<keyword evidence="2" id="KW-0472">Membrane</keyword>
<dbReference type="Pfam" id="PF01841">
    <property type="entry name" value="Transglut_core"/>
    <property type="match status" value="1"/>
</dbReference>
<organism evidence="4 5">
    <name type="scientific">Dehalogenimonas etheniformans</name>
    <dbReference type="NCBI Taxonomy" id="1536648"/>
    <lineage>
        <taxon>Bacteria</taxon>
        <taxon>Bacillati</taxon>
        <taxon>Chloroflexota</taxon>
        <taxon>Dehalococcoidia</taxon>
        <taxon>Dehalococcoidales</taxon>
        <taxon>Dehalococcoidaceae</taxon>
        <taxon>Dehalogenimonas</taxon>
    </lineage>
</organism>
<sequence length="719" mass="77579">MTIRSRPNEYIRGISSIGAVLWSAALTAASLGVAVWSLQSAKWFNPNPSFMLVLLSGIALSTFLALTGMKQRLAMPIMVFTGLLVSIWQSMSAMPEVASSSAWSRWLAALAEPARDPAAFVMVLVIVTWLIGSFGAWYAVRRRNGWIAFGLGCILAILNLVNLPRDFSYVLPLFTVLGLALIVQTNWAKFDRKKSSGNRTLQIIPGTLICVAVTLGAFALPQSPAETLDLNIDGGAIYSAIKNNGFNVFEAVPSKVKTILSSTQETVSFGESPDLGDTVRFIITPAMPGYFATRYYDTYSAGGWSNSPLNETSIPANQSLGEAVPPLKAATVHYKVESEVKTDIILVNGRPETLDISTLAKSLPAMSGIDISSLAATKILSAYSSYAVVSQIQVAIVADLLKANSSYPEWITQRYLQLPANLPRSVKTLAQQLTRGIPSSTTGTSTYNKVVAIENYLLNFKYEIDGTLINGNTDGVAAFLAERQGNCVNFASALVVMLRAAGVPARFTQGYLGSEVDADGKNLSIYGRDAHAWAEVYFPDYGWVLAEATPGKPTDNFTGFSSQIPGGTVPPDTDTTPIIGDDPQTPQNPPGTSPYSPSSDFHFSWILWGLLAGLVLTAGGGTIYLTRAPNPQAMYVRLRWLGGLYGEKARPADTPGEYSRRLGLKLTAEATEISAITDAFARSRYGRPGSADIASRDELMDTWKKLSAGLIRGRFFYPK</sequence>
<proteinExistence type="predicted"/>
<evidence type="ECO:0000313" key="5">
    <source>
        <dbReference type="Proteomes" id="UP000235653"/>
    </source>
</evidence>
<dbReference type="Gene3D" id="3.10.620.30">
    <property type="match status" value="1"/>
</dbReference>
<feature type="transmembrane region" description="Helical" evidence="2">
    <location>
        <begin position="73"/>
        <end position="91"/>
    </location>
</feature>
<reference evidence="4 5" key="1">
    <citation type="journal article" date="2017" name="ISME J.">
        <title>Grape pomace compost harbors organohalide-respiring Dehalogenimonas species with novel reductive dehalogenase genes.</title>
        <authorList>
            <person name="Yang Y."/>
            <person name="Higgins S.A."/>
            <person name="Yan J."/>
            <person name="Simsir B."/>
            <person name="Chourey K."/>
            <person name="Iyer R."/>
            <person name="Hettich R.L."/>
            <person name="Baldwin B."/>
            <person name="Ogles D.M."/>
            <person name="Loffler F.E."/>
        </authorList>
    </citation>
    <scope>NUCLEOTIDE SEQUENCE [LARGE SCALE GENOMIC DNA]</scope>
    <source>
        <strain evidence="4 5">GP</strain>
    </source>
</reference>
<dbReference type="InterPro" id="IPR038765">
    <property type="entry name" value="Papain-like_cys_pep_sf"/>
</dbReference>
<dbReference type="SUPFAM" id="SSF54001">
    <property type="entry name" value="Cysteine proteinases"/>
    <property type="match status" value="1"/>
</dbReference>
<dbReference type="InterPro" id="IPR025403">
    <property type="entry name" value="TgpA-like_C"/>
</dbReference>
<accession>A0A2P5P894</accession>
<evidence type="ECO:0000256" key="1">
    <source>
        <dbReference type="SAM" id="MobiDB-lite"/>
    </source>
</evidence>
<feature type="compositionally biased region" description="Low complexity" evidence="1">
    <location>
        <begin position="564"/>
        <end position="585"/>
    </location>
</feature>
<feature type="transmembrane region" description="Helical" evidence="2">
    <location>
        <begin position="605"/>
        <end position="625"/>
    </location>
</feature>
<dbReference type="RefSeq" id="WP_102330002.1">
    <property type="nucleotide sequence ID" value="NZ_CP058566.2"/>
</dbReference>
<protein>
    <submittedName>
        <fullName evidence="4">DUF4129 domain-containing protein</fullName>
    </submittedName>
</protein>
<keyword evidence="2" id="KW-0812">Transmembrane</keyword>
<evidence type="ECO:0000256" key="2">
    <source>
        <dbReference type="SAM" id="Phobius"/>
    </source>
</evidence>
<comment type="caution">
    <text evidence="4">The sequence shown here is derived from an EMBL/GenBank/DDBJ whole genome shotgun (WGS) entry which is preliminary data.</text>
</comment>
<evidence type="ECO:0000259" key="3">
    <source>
        <dbReference type="SMART" id="SM00460"/>
    </source>
</evidence>
<feature type="region of interest" description="Disordered" evidence="1">
    <location>
        <begin position="563"/>
        <end position="596"/>
    </location>
</feature>